<gene>
    <name evidence="3" type="ORF">BWK62_01515</name>
</gene>
<feature type="domain" description="Glycosyltransferase subfamily 4-like N-terminal" evidence="2">
    <location>
        <begin position="19"/>
        <end position="179"/>
    </location>
</feature>
<proteinExistence type="predicted"/>
<dbReference type="Gene3D" id="3.40.50.2000">
    <property type="entry name" value="Glycogen Phosphorylase B"/>
    <property type="match status" value="2"/>
</dbReference>
<comment type="caution">
    <text evidence="3">The sequence shown here is derived from an EMBL/GenBank/DDBJ whole genome shotgun (WGS) entry which is preliminary data.</text>
</comment>
<sequence>MKIAYLTPEYPHIATAPSGGIGTSIRNLTKSLVQKGHQSVIFLYGQKQDKVWDDEGVTIISIKNVKLKGFSWYFTRRKIERLINEWFDKGAIQLIEAPDWTGITAFIRPKKCPVIIRLHGSDTYFCHLDNRKVKRWNRFLEKKALANADAHISVSAFTAKMTNMLFNQNKTYQIIPNGIVVKDFTSSSSCNNKTLLYFGTLIRKKGLLELPLIFNKVIENCPQAKLILIGRDSTDIISGRSSTWEIMKELFSPQAFQNVDYIGGLPYQEVKKHIDQAAVCVFPSFAEALPVSWIEAMVMEKAIVASNIGWATEMLEHQSSAMLVNPKEHQAYAAAIVELLENKEKNIQFGENARKIALDKFDQKKIVEKNCEFYSRIINK</sequence>
<dbReference type="PANTHER" id="PTHR45947:SF3">
    <property type="entry name" value="SULFOQUINOVOSYL TRANSFERASE SQD2"/>
    <property type="match status" value="1"/>
</dbReference>
<feature type="domain" description="Glycosyl transferase family 1" evidence="1">
    <location>
        <begin position="191"/>
        <end position="355"/>
    </location>
</feature>
<evidence type="ECO:0000313" key="3">
    <source>
        <dbReference type="EMBL" id="OWP79627.1"/>
    </source>
</evidence>
<reference evidence="3 4" key="1">
    <citation type="journal article" date="2017" name="Infect. Genet. Evol.">
        <title>Comparative genome analysis of fish pathogen Flavobacterium columnare reveals extensive sequence diversity within the species.</title>
        <authorList>
            <person name="Kayansamruaj P."/>
            <person name="Dong H.T."/>
            <person name="Hirono I."/>
            <person name="Kondo H."/>
            <person name="Senapin S."/>
            <person name="Rodkhum C."/>
        </authorList>
    </citation>
    <scope>NUCLEOTIDE SEQUENCE [LARGE SCALE GENOMIC DNA]</scope>
    <source>
        <strain evidence="3 4">1214</strain>
    </source>
</reference>
<name>A0A246GE22_9FLAO</name>
<dbReference type="Proteomes" id="UP000198034">
    <property type="component" value="Unassembled WGS sequence"/>
</dbReference>
<organism evidence="3 4">
    <name type="scientific">Flavobacterium columnare</name>
    <dbReference type="NCBI Taxonomy" id="996"/>
    <lineage>
        <taxon>Bacteria</taxon>
        <taxon>Pseudomonadati</taxon>
        <taxon>Bacteroidota</taxon>
        <taxon>Flavobacteriia</taxon>
        <taxon>Flavobacteriales</taxon>
        <taxon>Flavobacteriaceae</taxon>
        <taxon>Flavobacterium</taxon>
    </lineage>
</organism>
<evidence type="ECO:0000259" key="1">
    <source>
        <dbReference type="Pfam" id="PF00534"/>
    </source>
</evidence>
<dbReference type="AlphaFoldDB" id="A0A246GE22"/>
<protein>
    <submittedName>
        <fullName evidence="3">Glycoside hydrolase</fullName>
    </submittedName>
</protein>
<evidence type="ECO:0000259" key="2">
    <source>
        <dbReference type="Pfam" id="PF13439"/>
    </source>
</evidence>
<dbReference type="Pfam" id="PF00534">
    <property type="entry name" value="Glycos_transf_1"/>
    <property type="match status" value="1"/>
</dbReference>
<evidence type="ECO:0000313" key="4">
    <source>
        <dbReference type="Proteomes" id="UP000198034"/>
    </source>
</evidence>
<dbReference type="InterPro" id="IPR050194">
    <property type="entry name" value="Glycosyltransferase_grp1"/>
</dbReference>
<dbReference type="CDD" id="cd03801">
    <property type="entry name" value="GT4_PimA-like"/>
    <property type="match status" value="1"/>
</dbReference>
<dbReference type="EMBL" id="MTCY01000002">
    <property type="protein sequence ID" value="OWP79627.1"/>
    <property type="molecule type" value="Genomic_DNA"/>
</dbReference>
<dbReference type="GO" id="GO:0016787">
    <property type="term" value="F:hydrolase activity"/>
    <property type="evidence" value="ECO:0007669"/>
    <property type="project" value="UniProtKB-KW"/>
</dbReference>
<accession>A0A246GE22</accession>
<dbReference type="InterPro" id="IPR001296">
    <property type="entry name" value="Glyco_trans_1"/>
</dbReference>
<keyword evidence="3" id="KW-0378">Hydrolase</keyword>
<dbReference type="GO" id="GO:0016757">
    <property type="term" value="F:glycosyltransferase activity"/>
    <property type="evidence" value="ECO:0007669"/>
    <property type="project" value="InterPro"/>
</dbReference>
<dbReference type="SUPFAM" id="SSF53756">
    <property type="entry name" value="UDP-Glycosyltransferase/glycogen phosphorylase"/>
    <property type="match status" value="1"/>
</dbReference>
<dbReference type="PANTHER" id="PTHR45947">
    <property type="entry name" value="SULFOQUINOVOSYL TRANSFERASE SQD2"/>
    <property type="match status" value="1"/>
</dbReference>
<dbReference type="InterPro" id="IPR028098">
    <property type="entry name" value="Glyco_trans_4-like_N"/>
</dbReference>
<dbReference type="Pfam" id="PF13439">
    <property type="entry name" value="Glyco_transf_4"/>
    <property type="match status" value="1"/>
</dbReference>